<dbReference type="Pfam" id="PF01504">
    <property type="entry name" value="PIP5K"/>
    <property type="match status" value="1"/>
</dbReference>
<keyword evidence="1" id="KW-0067">ATP-binding</keyword>
<dbReference type="PROSITE" id="PS51455">
    <property type="entry name" value="PIPK"/>
    <property type="match status" value="1"/>
</dbReference>
<dbReference type="GeneID" id="108566541"/>
<dbReference type="Gene3D" id="3.30.810.10">
    <property type="entry name" value="2-Layer Sandwich"/>
    <property type="match status" value="2"/>
</dbReference>
<dbReference type="PANTHER" id="PTHR23086:SF8">
    <property type="entry name" value="PHOSPHATIDYLINOSITOL 5-PHOSPHATE 4-KINASE, ISOFORM A"/>
    <property type="match status" value="1"/>
</dbReference>
<keyword evidence="1" id="KW-0808">Transferase</keyword>
<keyword evidence="1" id="KW-0547">Nucleotide-binding</keyword>
<dbReference type="SUPFAM" id="SSF56104">
    <property type="entry name" value="SAICAR synthase-like"/>
    <property type="match status" value="1"/>
</dbReference>
<evidence type="ECO:0000313" key="4">
    <source>
        <dbReference type="Proteomes" id="UP000695000"/>
    </source>
</evidence>
<dbReference type="InterPro" id="IPR027483">
    <property type="entry name" value="PInositol-4-P-4/5-kinase_C_sf"/>
</dbReference>
<evidence type="ECO:0000259" key="3">
    <source>
        <dbReference type="PROSITE" id="PS51455"/>
    </source>
</evidence>
<keyword evidence="4" id="KW-1185">Reference proteome</keyword>
<name>A0ABM1N561_NICVS</name>
<dbReference type="CDD" id="cd17305">
    <property type="entry name" value="PIPKc_PIP5KII"/>
    <property type="match status" value="1"/>
</dbReference>
<feature type="domain" description="PIPK" evidence="3">
    <location>
        <begin position="30"/>
        <end position="420"/>
    </location>
</feature>
<dbReference type="InterPro" id="IPR023610">
    <property type="entry name" value="PInositol-4/5-P-5/4-kinase"/>
</dbReference>
<dbReference type="Proteomes" id="UP000695000">
    <property type="component" value="Unplaced"/>
</dbReference>
<dbReference type="PANTHER" id="PTHR23086">
    <property type="entry name" value="PHOSPHATIDYLINOSITOL-4-PHOSPHATE 5-KINASE"/>
    <property type="match status" value="1"/>
</dbReference>
<dbReference type="Gene3D" id="3.30.800.10">
    <property type="entry name" value="Phosphatidylinositol Phosphate Kinase II Beta"/>
    <property type="match status" value="1"/>
</dbReference>
<dbReference type="SMART" id="SM00330">
    <property type="entry name" value="PIPKc"/>
    <property type="match status" value="1"/>
</dbReference>
<proteinExistence type="predicted"/>
<gene>
    <name evidence="5" type="primary">LOC108566541</name>
</gene>
<evidence type="ECO:0000256" key="1">
    <source>
        <dbReference type="PROSITE-ProRule" id="PRU00781"/>
    </source>
</evidence>
<feature type="compositionally biased region" description="Basic and acidic residues" evidence="2">
    <location>
        <begin position="282"/>
        <end position="297"/>
    </location>
</feature>
<sequence length="421" mass="48371">MSLPNSGQGLSKLKKKHFRVKHQKVKLFRANEPFLSVLMWGINHTINELMHVTIPVMLLPDDFRAYSKIKIDNHLFNKENMPSHFKVKEYCPMVFRNIRERFGIDDLDYKESLTRSQPLPDDSSGKSGAKFYLSSDKLFIIKTLTSEEVERMHSFLKQYHPFIVERHGKTLLPQYLGMYRLTVDNNEHYIVIMRNVFSNHLSTHRKFDLKGSTVDREASDKELEKDLPTFKDNDFVKQQMKVYIGEEAKQKLMETLTADVEFLTKLHLMDYSLLLGIHETERGEQEMQRDRERRDAAEGQGLESDESEAGSGLDNNRPFGINTPPDSPNAIAQFIRDCSLQYDGGIIPELDIYAIPSCETAPVAEIYFVAIIDVLTHYGVKKQAAKAAKTVKYGSNVDGISTCDPEQYAKRFIDFISKAIE</sequence>
<accession>A0ABM1N561</accession>
<organism evidence="4 5">
    <name type="scientific">Nicrophorus vespilloides</name>
    <name type="common">Boreal carrion beetle</name>
    <dbReference type="NCBI Taxonomy" id="110193"/>
    <lineage>
        <taxon>Eukaryota</taxon>
        <taxon>Metazoa</taxon>
        <taxon>Ecdysozoa</taxon>
        <taxon>Arthropoda</taxon>
        <taxon>Hexapoda</taxon>
        <taxon>Insecta</taxon>
        <taxon>Pterygota</taxon>
        <taxon>Neoptera</taxon>
        <taxon>Endopterygota</taxon>
        <taxon>Coleoptera</taxon>
        <taxon>Polyphaga</taxon>
        <taxon>Staphyliniformia</taxon>
        <taxon>Silphidae</taxon>
        <taxon>Nicrophorinae</taxon>
        <taxon>Nicrophorus</taxon>
    </lineage>
</organism>
<evidence type="ECO:0000256" key="2">
    <source>
        <dbReference type="SAM" id="MobiDB-lite"/>
    </source>
</evidence>
<protein>
    <submittedName>
        <fullName evidence="5">Phosphatidylinositol 5-phosphate 4-kinase type-2 alpha</fullName>
    </submittedName>
</protein>
<feature type="region of interest" description="Disordered" evidence="2">
    <location>
        <begin position="282"/>
        <end position="324"/>
    </location>
</feature>
<dbReference type="InterPro" id="IPR002498">
    <property type="entry name" value="PInositol-4-P-4/5-kinase_core"/>
</dbReference>
<dbReference type="InterPro" id="IPR027484">
    <property type="entry name" value="PInositol-4-P-5-kinase_N"/>
</dbReference>
<keyword evidence="1" id="KW-0418">Kinase</keyword>
<dbReference type="RefSeq" id="XP_017781961.1">
    <property type="nucleotide sequence ID" value="XM_017926472.1"/>
</dbReference>
<evidence type="ECO:0000313" key="5">
    <source>
        <dbReference type="RefSeq" id="XP_017781961.1"/>
    </source>
</evidence>
<reference evidence="5" key="1">
    <citation type="submission" date="2025-08" db="UniProtKB">
        <authorList>
            <consortium name="RefSeq"/>
        </authorList>
    </citation>
    <scope>IDENTIFICATION</scope>
    <source>
        <tissue evidence="5">Whole Larva</tissue>
    </source>
</reference>